<feature type="binding site" evidence="5">
    <location>
        <position position="181"/>
    </location>
    <ligand>
        <name>D-glyceraldehyde 3-phosphate</name>
        <dbReference type="ChEBI" id="CHEBI:59776"/>
    </ligand>
</feature>
<dbReference type="CDD" id="cd05214">
    <property type="entry name" value="GAPDH_I_N"/>
    <property type="match status" value="1"/>
</dbReference>
<comment type="subunit">
    <text evidence="2">Homotetramer.</text>
</comment>
<evidence type="ECO:0000313" key="12">
    <source>
        <dbReference type="Proteomes" id="UP000009173"/>
    </source>
</evidence>
<dbReference type="FunFam" id="3.40.50.720:FF:000001">
    <property type="entry name" value="Glyceraldehyde-3-phosphate dehydrogenase"/>
    <property type="match status" value="1"/>
</dbReference>
<evidence type="ECO:0000256" key="4">
    <source>
        <dbReference type="PIRSR" id="PIRSR000149-1"/>
    </source>
</evidence>
<accession>A0A0H3A7U7</accession>
<feature type="site" description="Activates thiol group during catalysis" evidence="7">
    <location>
        <position position="178"/>
    </location>
</feature>
<dbReference type="InterPro" id="IPR020829">
    <property type="entry name" value="GlycerAld_3-P_DH_cat"/>
</dbReference>
<dbReference type="GO" id="GO:0051287">
    <property type="term" value="F:NAD binding"/>
    <property type="evidence" value="ECO:0007669"/>
    <property type="project" value="InterPro"/>
</dbReference>
<evidence type="ECO:0000256" key="8">
    <source>
        <dbReference type="RuleBase" id="RU000397"/>
    </source>
</evidence>
<dbReference type="NCBIfam" id="TIGR01534">
    <property type="entry name" value="GAPDH-I"/>
    <property type="match status" value="1"/>
</dbReference>
<dbReference type="RefSeq" id="WP_011792050.1">
    <property type="nucleotide sequence ID" value="NC_008751.1"/>
</dbReference>
<dbReference type="GO" id="GO:0016620">
    <property type="term" value="F:oxidoreductase activity, acting on the aldehyde or oxo group of donors, NAD or NADP as acceptor"/>
    <property type="evidence" value="ECO:0007669"/>
    <property type="project" value="InterPro"/>
</dbReference>
<feature type="active site" description="Nucleophile" evidence="4">
    <location>
        <position position="151"/>
    </location>
</feature>
<feature type="binding site" evidence="6">
    <location>
        <begin position="12"/>
        <end position="13"/>
    </location>
    <ligand>
        <name>NAD(+)</name>
        <dbReference type="ChEBI" id="CHEBI:57540"/>
    </ligand>
</feature>
<evidence type="ECO:0000256" key="6">
    <source>
        <dbReference type="PIRSR" id="PIRSR000149-3"/>
    </source>
</evidence>
<feature type="binding site" evidence="5">
    <location>
        <begin position="150"/>
        <end position="152"/>
    </location>
    <ligand>
        <name>D-glyceraldehyde 3-phosphate</name>
        <dbReference type="ChEBI" id="CHEBI:59776"/>
    </ligand>
</feature>
<evidence type="ECO:0000256" key="2">
    <source>
        <dbReference type="ARBA" id="ARBA00011881"/>
    </source>
</evidence>
<organism evidence="11 12">
    <name type="scientific">Nitratidesulfovibrio vulgaris (strain DP4)</name>
    <name type="common">Desulfovibrio vulgaris</name>
    <dbReference type="NCBI Taxonomy" id="391774"/>
    <lineage>
        <taxon>Bacteria</taxon>
        <taxon>Pseudomonadati</taxon>
        <taxon>Thermodesulfobacteriota</taxon>
        <taxon>Desulfovibrionia</taxon>
        <taxon>Desulfovibrionales</taxon>
        <taxon>Desulfovibrionaceae</taxon>
        <taxon>Nitratidesulfovibrio</taxon>
    </lineage>
</organism>
<dbReference type="Pfam" id="PF02800">
    <property type="entry name" value="Gp_dh_C"/>
    <property type="match status" value="1"/>
</dbReference>
<dbReference type="AlphaFoldDB" id="A0A0H3A7U7"/>
<dbReference type="EC" id="1.2.1.-" evidence="9"/>
<dbReference type="Gene3D" id="3.40.50.720">
    <property type="entry name" value="NAD(P)-binding Rossmann-like Domain"/>
    <property type="match status" value="1"/>
</dbReference>
<keyword evidence="3 9" id="KW-0560">Oxidoreductase</keyword>
<dbReference type="Gene3D" id="3.30.360.10">
    <property type="entry name" value="Dihydrodipicolinate Reductase, domain 2"/>
    <property type="match status" value="1"/>
</dbReference>
<dbReference type="GO" id="GO:0050661">
    <property type="term" value="F:NADP binding"/>
    <property type="evidence" value="ECO:0007669"/>
    <property type="project" value="InterPro"/>
</dbReference>
<feature type="binding site" evidence="5">
    <location>
        <position position="232"/>
    </location>
    <ligand>
        <name>D-glyceraldehyde 3-phosphate</name>
        <dbReference type="ChEBI" id="CHEBI:59776"/>
    </ligand>
</feature>
<protein>
    <recommendedName>
        <fullName evidence="9">Glyceraldehyde-3-phosphate dehydrogenase</fullName>
        <ecNumber evidence="9">1.2.1.-</ecNumber>
    </recommendedName>
</protein>
<feature type="binding site" evidence="6">
    <location>
        <position position="314"/>
    </location>
    <ligand>
        <name>NAD(+)</name>
        <dbReference type="ChEBI" id="CHEBI:57540"/>
    </ligand>
</feature>
<name>A0A0H3A7U7_NITV4</name>
<dbReference type="PROSITE" id="PS00071">
    <property type="entry name" value="GAPDH"/>
    <property type="match status" value="1"/>
</dbReference>
<dbReference type="EMBL" id="CP000527">
    <property type="protein sequence ID" value="ABM28108.1"/>
    <property type="molecule type" value="Genomic_DNA"/>
</dbReference>
<keyword evidence="6" id="KW-0520">NAD</keyword>
<feature type="binding site" evidence="5">
    <location>
        <begin position="209"/>
        <end position="210"/>
    </location>
    <ligand>
        <name>D-glyceraldehyde 3-phosphate</name>
        <dbReference type="ChEBI" id="CHEBI:59776"/>
    </ligand>
</feature>
<dbReference type="InterPro" id="IPR020830">
    <property type="entry name" value="GlycerAld_3-P_DH_AS"/>
</dbReference>
<dbReference type="InterPro" id="IPR036291">
    <property type="entry name" value="NAD(P)-bd_dom_sf"/>
</dbReference>
<evidence type="ECO:0000256" key="1">
    <source>
        <dbReference type="ARBA" id="ARBA00007406"/>
    </source>
</evidence>
<dbReference type="InterPro" id="IPR006424">
    <property type="entry name" value="Glyceraldehyde-3-P_DH_1"/>
</dbReference>
<dbReference type="GO" id="GO:0006006">
    <property type="term" value="P:glucose metabolic process"/>
    <property type="evidence" value="ECO:0007669"/>
    <property type="project" value="InterPro"/>
</dbReference>
<dbReference type="PIRSF" id="PIRSF000149">
    <property type="entry name" value="GAP_DH"/>
    <property type="match status" value="1"/>
</dbReference>
<dbReference type="SMART" id="SM00846">
    <property type="entry name" value="Gp_dh_N"/>
    <property type="match status" value="1"/>
</dbReference>
<keyword evidence="6" id="KW-0547">Nucleotide-binding</keyword>
<proteinExistence type="inferred from homology"/>
<dbReference type="SUPFAM" id="SSF55347">
    <property type="entry name" value="Glyceraldehyde-3-phosphate dehydrogenase-like, C-terminal domain"/>
    <property type="match status" value="1"/>
</dbReference>
<dbReference type="HOGENOM" id="CLU_030140_0_2_7"/>
<evidence type="ECO:0000259" key="10">
    <source>
        <dbReference type="SMART" id="SM00846"/>
    </source>
</evidence>
<feature type="binding site" evidence="6">
    <location>
        <position position="119"/>
    </location>
    <ligand>
        <name>NAD(+)</name>
        <dbReference type="ChEBI" id="CHEBI:57540"/>
    </ligand>
</feature>
<evidence type="ECO:0000256" key="7">
    <source>
        <dbReference type="PIRSR" id="PIRSR000149-4"/>
    </source>
</evidence>
<sequence>MSLKLGINGFGRIGRYLVRLLAEDNELSIAAINARADNASLAHLFKYDSCHGRFNGVVGHDADGLIVNGRHIAVTREKINDWRWGELGIDLAVETSGTVKDRAGLAQHIARGAKKCVISAPGKDADVTIVMGVNHGDYDPAKHDVISAASCTTNCLAPAAKVVHETFGIRHGIMTTVHSYTMSQRILDGSHKDLRRGRAAALSMIPTTTGAAKATALVYPALAGKLDGMAVRVPTPNVSLVDLTCELERETTVEEVNAALKAAAAGPMLGNMGFCEEPLVSIDFMGSTFGGVVDAQCTSVIDKTMLKLIIWYDNEAGFTNQLVRLLRMVGKSL</sequence>
<evidence type="ECO:0000256" key="9">
    <source>
        <dbReference type="RuleBase" id="RU361160"/>
    </source>
</evidence>
<evidence type="ECO:0000256" key="3">
    <source>
        <dbReference type="ARBA" id="ARBA00023002"/>
    </source>
</evidence>
<evidence type="ECO:0000313" key="11">
    <source>
        <dbReference type="EMBL" id="ABM28108.1"/>
    </source>
</evidence>
<comment type="similarity">
    <text evidence="1 8">Belongs to the glyceraldehyde-3-phosphate dehydrogenase family.</text>
</comment>
<dbReference type="Pfam" id="PF00044">
    <property type="entry name" value="Gp_dh_N"/>
    <property type="match status" value="1"/>
</dbReference>
<dbReference type="KEGG" id="dvl:Dvul_1088"/>
<reference evidence="12" key="1">
    <citation type="journal article" date="2009" name="Environ. Microbiol.">
        <title>Contribution of mobile genetic elements to Desulfovibrio vulgaris genome plasticity.</title>
        <authorList>
            <person name="Walker C.B."/>
            <person name="Stolyar S."/>
            <person name="Chivian D."/>
            <person name="Pinel N."/>
            <person name="Gabster J.A."/>
            <person name="Dehal P.S."/>
            <person name="He Z."/>
            <person name="Yang Z.K."/>
            <person name="Yen H.C."/>
            <person name="Zhou J."/>
            <person name="Wall J.D."/>
            <person name="Hazen T.C."/>
            <person name="Arkin A.P."/>
            <person name="Stahl D.A."/>
        </authorList>
    </citation>
    <scope>NUCLEOTIDE SEQUENCE [LARGE SCALE GENOMIC DNA]</scope>
    <source>
        <strain evidence="12">DP4</strain>
    </source>
</reference>
<feature type="domain" description="Glyceraldehyde 3-phosphate dehydrogenase NAD(P) binding" evidence="10">
    <location>
        <begin position="3"/>
        <end position="151"/>
    </location>
</feature>
<dbReference type="PRINTS" id="PR00078">
    <property type="entry name" value="G3PDHDRGNASE"/>
</dbReference>
<dbReference type="CDD" id="cd18126">
    <property type="entry name" value="GAPDH_I_C"/>
    <property type="match status" value="1"/>
</dbReference>
<evidence type="ECO:0000256" key="5">
    <source>
        <dbReference type="PIRSR" id="PIRSR000149-2"/>
    </source>
</evidence>
<dbReference type="InterPro" id="IPR020831">
    <property type="entry name" value="GlycerAld/Erythrose_P_DH"/>
</dbReference>
<dbReference type="SUPFAM" id="SSF51735">
    <property type="entry name" value="NAD(P)-binding Rossmann-fold domains"/>
    <property type="match status" value="1"/>
</dbReference>
<dbReference type="InterPro" id="IPR020828">
    <property type="entry name" value="GlycerAld_3-P_DH_NAD(P)-bd"/>
</dbReference>
<gene>
    <name evidence="11" type="ordered locus">Dvul_1088</name>
</gene>
<dbReference type="Proteomes" id="UP000009173">
    <property type="component" value="Chromosome"/>
</dbReference>
<dbReference type="FunFam" id="3.30.360.10:FF:000002">
    <property type="entry name" value="Glyceraldehyde-3-phosphate dehydrogenase"/>
    <property type="match status" value="1"/>
</dbReference>
<dbReference type="PANTHER" id="PTHR43148">
    <property type="entry name" value="GLYCERALDEHYDE-3-PHOSPHATE DEHYDROGENASE 2"/>
    <property type="match status" value="1"/>
</dbReference>